<evidence type="ECO:0000259" key="1">
    <source>
        <dbReference type="Pfam" id="PF01872"/>
    </source>
</evidence>
<feature type="domain" description="Bacterial bifunctional deaminase-reductase C-terminal" evidence="1">
    <location>
        <begin position="5"/>
        <end position="172"/>
    </location>
</feature>
<evidence type="ECO:0000313" key="2">
    <source>
        <dbReference type="EMBL" id="GAA2723782.1"/>
    </source>
</evidence>
<reference evidence="3" key="1">
    <citation type="journal article" date="2019" name="Int. J. Syst. Evol. Microbiol.">
        <title>The Global Catalogue of Microorganisms (GCM) 10K type strain sequencing project: providing services to taxonomists for standard genome sequencing and annotation.</title>
        <authorList>
            <consortium name="The Broad Institute Genomics Platform"/>
            <consortium name="The Broad Institute Genome Sequencing Center for Infectious Disease"/>
            <person name="Wu L."/>
            <person name="Ma J."/>
        </authorList>
    </citation>
    <scope>NUCLEOTIDE SEQUENCE [LARGE SCALE GENOMIC DNA]</scope>
    <source>
        <strain evidence="3">JCM 8201</strain>
    </source>
</reference>
<accession>A0ABP6GHE1</accession>
<dbReference type="SUPFAM" id="SSF53597">
    <property type="entry name" value="Dihydrofolate reductase-like"/>
    <property type="match status" value="1"/>
</dbReference>
<sequence length="178" mass="19831">MNRIFSFHIVSVDGYYQGPEGEFDWPNTDEQFNEFAVAQLREIDTLVFGRRTYEHMAAYWPTAEALEDDPEVAGLMNSYAKIVVSHTLTAAGWHNTEVITDPALLRSRPGTLAVFGSSELTTSLLAARLIDELRVMVHPVVLGAGRPLFHTATRRHPLALAQSRTFSSGNVLLTYRPA</sequence>
<organism evidence="2 3">
    <name type="scientific">Actinocorallia aurantiaca</name>
    <dbReference type="NCBI Taxonomy" id="46204"/>
    <lineage>
        <taxon>Bacteria</taxon>
        <taxon>Bacillati</taxon>
        <taxon>Actinomycetota</taxon>
        <taxon>Actinomycetes</taxon>
        <taxon>Streptosporangiales</taxon>
        <taxon>Thermomonosporaceae</taxon>
        <taxon>Actinocorallia</taxon>
    </lineage>
</organism>
<proteinExistence type="predicted"/>
<name>A0ABP6GHE1_9ACTN</name>
<dbReference type="PANTHER" id="PTHR38011:SF11">
    <property type="entry name" value="2,5-DIAMINO-6-RIBOSYLAMINO-4(3H)-PYRIMIDINONE 5'-PHOSPHATE REDUCTASE"/>
    <property type="match status" value="1"/>
</dbReference>
<comment type="caution">
    <text evidence="2">The sequence shown here is derived from an EMBL/GenBank/DDBJ whole genome shotgun (WGS) entry which is preliminary data.</text>
</comment>
<dbReference type="Gene3D" id="3.40.430.10">
    <property type="entry name" value="Dihydrofolate Reductase, subunit A"/>
    <property type="match status" value="1"/>
</dbReference>
<dbReference type="InterPro" id="IPR002734">
    <property type="entry name" value="RibDG_C"/>
</dbReference>
<protein>
    <submittedName>
        <fullName evidence="2">Dihydrofolate reductase family protein</fullName>
    </submittedName>
</protein>
<dbReference type="InterPro" id="IPR024072">
    <property type="entry name" value="DHFR-like_dom_sf"/>
</dbReference>
<dbReference type="RefSeq" id="WP_344449971.1">
    <property type="nucleotide sequence ID" value="NZ_BAAATZ010000006.1"/>
</dbReference>
<dbReference type="Pfam" id="PF01872">
    <property type="entry name" value="RibD_C"/>
    <property type="match status" value="1"/>
</dbReference>
<dbReference type="EMBL" id="BAAATZ010000006">
    <property type="protein sequence ID" value="GAA2723782.1"/>
    <property type="molecule type" value="Genomic_DNA"/>
</dbReference>
<dbReference type="Proteomes" id="UP001501842">
    <property type="component" value="Unassembled WGS sequence"/>
</dbReference>
<keyword evidence="3" id="KW-1185">Reference proteome</keyword>
<evidence type="ECO:0000313" key="3">
    <source>
        <dbReference type="Proteomes" id="UP001501842"/>
    </source>
</evidence>
<gene>
    <name evidence="2" type="ORF">GCM10010439_19890</name>
</gene>
<dbReference type="PANTHER" id="PTHR38011">
    <property type="entry name" value="DIHYDROFOLATE REDUCTASE FAMILY PROTEIN (AFU_ORTHOLOGUE AFUA_8G06820)"/>
    <property type="match status" value="1"/>
</dbReference>
<dbReference type="InterPro" id="IPR050765">
    <property type="entry name" value="Riboflavin_Biosynth_HTPR"/>
</dbReference>